<protein>
    <submittedName>
        <fullName evidence="2">Uncharacterized protein</fullName>
    </submittedName>
</protein>
<comment type="caution">
    <text evidence="2">The sequence shown here is derived from an EMBL/GenBank/DDBJ whole genome shotgun (WGS) entry which is preliminary data.</text>
</comment>
<dbReference type="EMBL" id="BEYU01000050">
    <property type="protein sequence ID" value="GBG28919.1"/>
    <property type="molecule type" value="Genomic_DNA"/>
</dbReference>
<sequence length="322" mass="33735">MQMQRAVSTGAESGGSGSGVSASSRTLLPKPGTGLPSSNSFTATSAAEAASAAESARAPRRAPPPEHAAAASFDRGPGSFAARQSAERRTNTGGGGGTGGNGGNGGGFGTSTSSTASTGSTGARDNAAAGGGGSTGGAQDGPPRPAPGTMHRQISDDFRKAARKAEFEPRTSERLERNMARVHAAMEADSMAAFGQNKEKVLRGIDEIRKRQMDVFRHQMHLEFSLSMDDNEEDVMDPEQKIFSSEGFSEEFQEKFKKKERVRDDIHGMLEQLTKQLQEVNAAGVVAHMPVDPSYTEPKHSDAAATGDGGDGFEPNWNVDFA</sequence>
<feature type="region of interest" description="Disordered" evidence="1">
    <location>
        <begin position="1"/>
        <end position="176"/>
    </location>
</feature>
<evidence type="ECO:0000256" key="1">
    <source>
        <dbReference type="SAM" id="MobiDB-lite"/>
    </source>
</evidence>
<dbReference type="Proteomes" id="UP000241890">
    <property type="component" value="Unassembled WGS sequence"/>
</dbReference>
<accession>A0A2R5GF28</accession>
<keyword evidence="3" id="KW-1185">Reference proteome</keyword>
<feature type="compositionally biased region" description="Low complexity" evidence="1">
    <location>
        <begin position="45"/>
        <end position="56"/>
    </location>
</feature>
<feature type="compositionally biased region" description="Gly residues" evidence="1">
    <location>
        <begin position="129"/>
        <end position="139"/>
    </location>
</feature>
<dbReference type="AlphaFoldDB" id="A0A2R5GF28"/>
<proteinExistence type="predicted"/>
<name>A0A2R5GF28_9STRA</name>
<feature type="compositionally biased region" description="Gly residues" evidence="1">
    <location>
        <begin position="92"/>
        <end position="109"/>
    </location>
</feature>
<feature type="compositionally biased region" description="Basic and acidic residues" evidence="1">
    <location>
        <begin position="153"/>
        <end position="176"/>
    </location>
</feature>
<gene>
    <name evidence="2" type="ORF">FCC1311_051402</name>
</gene>
<feature type="region of interest" description="Disordered" evidence="1">
    <location>
        <begin position="291"/>
        <end position="322"/>
    </location>
</feature>
<evidence type="ECO:0000313" key="2">
    <source>
        <dbReference type="EMBL" id="GBG28919.1"/>
    </source>
</evidence>
<organism evidence="2 3">
    <name type="scientific">Hondaea fermentalgiana</name>
    <dbReference type="NCBI Taxonomy" id="2315210"/>
    <lineage>
        <taxon>Eukaryota</taxon>
        <taxon>Sar</taxon>
        <taxon>Stramenopiles</taxon>
        <taxon>Bigyra</taxon>
        <taxon>Labyrinthulomycetes</taxon>
        <taxon>Thraustochytrida</taxon>
        <taxon>Thraustochytriidae</taxon>
        <taxon>Hondaea</taxon>
    </lineage>
</organism>
<feature type="compositionally biased region" description="Low complexity" evidence="1">
    <location>
        <begin position="110"/>
        <end position="122"/>
    </location>
</feature>
<feature type="compositionally biased region" description="Polar residues" evidence="1">
    <location>
        <begin position="35"/>
        <end position="44"/>
    </location>
</feature>
<evidence type="ECO:0000313" key="3">
    <source>
        <dbReference type="Proteomes" id="UP000241890"/>
    </source>
</evidence>
<dbReference type="InParanoid" id="A0A2R5GF28"/>
<feature type="compositionally biased region" description="Low complexity" evidence="1">
    <location>
        <begin position="1"/>
        <end position="11"/>
    </location>
</feature>
<reference evidence="2 3" key="1">
    <citation type="submission" date="2017-12" db="EMBL/GenBank/DDBJ databases">
        <title>Sequencing, de novo assembly and annotation of complete genome of a new Thraustochytrid species, strain FCC1311.</title>
        <authorList>
            <person name="Sedici K."/>
            <person name="Godart F."/>
            <person name="Aiese Cigliano R."/>
            <person name="Sanseverino W."/>
            <person name="Barakat M."/>
            <person name="Ortet P."/>
            <person name="Marechal E."/>
            <person name="Cagnac O."/>
            <person name="Amato A."/>
        </authorList>
    </citation>
    <scope>NUCLEOTIDE SEQUENCE [LARGE SCALE GENOMIC DNA]</scope>
</reference>